<dbReference type="FunFam" id="1.10.287.950:FF:000001">
    <property type="entry name" value="Methyl-accepting chemotaxis sensory transducer"/>
    <property type="match status" value="1"/>
</dbReference>
<proteinExistence type="inferred from homology"/>
<dbReference type="Proteomes" id="UP000002964">
    <property type="component" value="Unassembled WGS sequence"/>
</dbReference>
<feature type="domain" description="Methyl-accepting transducer" evidence="9">
    <location>
        <begin position="310"/>
        <end position="546"/>
    </location>
</feature>
<gene>
    <name evidence="11" type="ORF">Thi970DRAFT_01759</name>
</gene>
<dbReference type="PANTHER" id="PTHR32089:SF119">
    <property type="entry name" value="METHYL-ACCEPTING CHEMOTAXIS PROTEIN CTPL"/>
    <property type="match status" value="1"/>
</dbReference>
<feature type="domain" description="HAMP" evidence="10">
    <location>
        <begin position="252"/>
        <end position="305"/>
    </location>
</feature>
<evidence type="ECO:0000256" key="8">
    <source>
        <dbReference type="SAM" id="Phobius"/>
    </source>
</evidence>
<accession>H8Z221</accession>
<dbReference type="SMART" id="SM00283">
    <property type="entry name" value="MA"/>
    <property type="match status" value="1"/>
</dbReference>
<feature type="transmembrane region" description="Helical" evidence="8">
    <location>
        <begin position="12"/>
        <end position="30"/>
    </location>
</feature>
<evidence type="ECO:0000313" key="12">
    <source>
        <dbReference type="Proteomes" id="UP000002964"/>
    </source>
</evidence>
<evidence type="ECO:0000256" key="4">
    <source>
        <dbReference type="ARBA" id="ARBA00023136"/>
    </source>
</evidence>
<dbReference type="eggNOG" id="COG0840">
    <property type="taxonomic scope" value="Bacteria"/>
</dbReference>
<dbReference type="GO" id="GO:0007165">
    <property type="term" value="P:signal transduction"/>
    <property type="evidence" value="ECO:0007669"/>
    <property type="project" value="UniProtKB-KW"/>
</dbReference>
<reference evidence="11 12" key="2">
    <citation type="submission" date="2011-11" db="EMBL/GenBank/DDBJ databases">
        <authorList>
            <consortium name="US DOE Joint Genome Institute"/>
            <person name="Lucas S."/>
            <person name="Han J."/>
            <person name="Lapidus A."/>
            <person name="Cheng J.-F."/>
            <person name="Goodwin L."/>
            <person name="Pitluck S."/>
            <person name="Peters L."/>
            <person name="Ovchinnikova G."/>
            <person name="Zhang X."/>
            <person name="Detter J.C."/>
            <person name="Han C."/>
            <person name="Tapia R."/>
            <person name="Land M."/>
            <person name="Hauser L."/>
            <person name="Kyrpides N."/>
            <person name="Ivanova N."/>
            <person name="Pagani I."/>
            <person name="Vogl K."/>
            <person name="Liu Z."/>
            <person name="Overmann J."/>
            <person name="Frigaard N.-U."/>
            <person name="Bryant D."/>
            <person name="Woyke T."/>
        </authorList>
    </citation>
    <scope>NUCLEOTIDE SEQUENCE [LARGE SCALE GENOMIC DNA]</scope>
    <source>
        <strain evidence="11 12">970</strain>
    </source>
</reference>
<dbReference type="PROSITE" id="PS50111">
    <property type="entry name" value="CHEMOTAXIS_TRANSDUC_2"/>
    <property type="match status" value="1"/>
</dbReference>
<sequence length="584" mass="63838">MKAFNSVGFRILAATAAILIVVAAVALVIYSKDELNQTVASEVHAARNLLLLTESMRENMDEKWGLGLFTAEKLREIHESTDLSEDERWKKIFATIPVITAWEAAKSKADAGGFEFRTPRPNARNDENEPDAVEAEVLAYLRENPDVEEHFVVDEERDAVRYFRPVYLSHMCLLCHGDPARSEQIWGTTDGTDITGFRMDGKRLGDMHGAFEIIRPLTESRTQTRNKIFLLIALVIIAGGFIIGLIGWLSYRMVSRPIDTAVDALLEAQKSGDLSFRLPAQNNREMQRLSEGFNEFIARIQGLVTEVAHSAEQLDSASRQVSQITNETHAGVRQQQAETDQVATAMNEMTATVEEVARNAASAAESARDADGQSSRGKAIVQETMSSIEQLANDIETASQVISRLENDAEQIGAVVDVIKGVAEQTNLLALNAAIEAARAGEQGRGFAVVADEVRSLASRTQSSTDEIQQMIQRLQSAAKEAVAAMEHGQTQAQASVAKAVEAGAGLDTITDAVSTITDMNQQIASASEEQSAVAEEINRNIVNISQVADQTSNGAERMSEATEHLKELAQVLRDQLQQFRLNS</sequence>
<dbReference type="OrthoDB" id="9781845at2"/>
<dbReference type="GO" id="GO:0016020">
    <property type="term" value="C:membrane"/>
    <property type="evidence" value="ECO:0007669"/>
    <property type="project" value="UniProtKB-SubCell"/>
</dbReference>
<evidence type="ECO:0000259" key="9">
    <source>
        <dbReference type="PROSITE" id="PS50111"/>
    </source>
</evidence>
<feature type="transmembrane region" description="Helical" evidence="8">
    <location>
        <begin position="228"/>
        <end position="251"/>
    </location>
</feature>
<evidence type="ECO:0000256" key="7">
    <source>
        <dbReference type="PROSITE-ProRule" id="PRU00284"/>
    </source>
</evidence>
<evidence type="ECO:0000259" key="10">
    <source>
        <dbReference type="PROSITE" id="PS50885"/>
    </source>
</evidence>
<dbReference type="Pfam" id="PF00672">
    <property type="entry name" value="HAMP"/>
    <property type="match status" value="1"/>
</dbReference>
<dbReference type="SMART" id="SM00304">
    <property type="entry name" value="HAMP"/>
    <property type="match status" value="2"/>
</dbReference>
<dbReference type="STRING" id="631362.Thi970DRAFT_01759"/>
<evidence type="ECO:0000256" key="3">
    <source>
        <dbReference type="ARBA" id="ARBA00022989"/>
    </source>
</evidence>
<evidence type="ECO:0000256" key="1">
    <source>
        <dbReference type="ARBA" id="ARBA00004141"/>
    </source>
</evidence>
<dbReference type="GO" id="GO:0006935">
    <property type="term" value="P:chemotaxis"/>
    <property type="evidence" value="ECO:0007669"/>
    <property type="project" value="UniProtKB-ARBA"/>
</dbReference>
<evidence type="ECO:0000256" key="2">
    <source>
        <dbReference type="ARBA" id="ARBA00022692"/>
    </source>
</evidence>
<evidence type="ECO:0000256" key="5">
    <source>
        <dbReference type="ARBA" id="ARBA00023224"/>
    </source>
</evidence>
<dbReference type="EMBL" id="JH603169">
    <property type="protein sequence ID" value="EIC21546.1"/>
    <property type="molecule type" value="Genomic_DNA"/>
</dbReference>
<dbReference type="HOGENOM" id="CLU_000445_107_27_6"/>
<keyword evidence="12" id="KW-1185">Reference proteome</keyword>
<dbReference type="RefSeq" id="WP_009148131.1">
    <property type="nucleotide sequence ID" value="NZ_CP121471.1"/>
</dbReference>
<dbReference type="Gene3D" id="1.10.287.950">
    <property type="entry name" value="Methyl-accepting chemotaxis protein"/>
    <property type="match status" value="1"/>
</dbReference>
<comment type="subcellular location">
    <subcellularLocation>
        <location evidence="1">Membrane</location>
        <topology evidence="1">Multi-pass membrane protein</topology>
    </subcellularLocation>
</comment>
<dbReference type="InterPro" id="IPR003660">
    <property type="entry name" value="HAMP_dom"/>
</dbReference>
<dbReference type="PROSITE" id="PS50885">
    <property type="entry name" value="HAMP"/>
    <property type="match status" value="1"/>
</dbReference>
<keyword evidence="3 8" id="KW-1133">Transmembrane helix</keyword>
<dbReference type="Pfam" id="PF11845">
    <property type="entry name" value="Tll0287-like"/>
    <property type="match status" value="1"/>
</dbReference>
<keyword evidence="5 7" id="KW-0807">Transducer</keyword>
<keyword evidence="4 8" id="KW-0472">Membrane</keyword>
<evidence type="ECO:0000313" key="11">
    <source>
        <dbReference type="EMBL" id="EIC21546.1"/>
    </source>
</evidence>
<comment type="similarity">
    <text evidence="6">Belongs to the methyl-accepting chemotaxis (MCP) protein family.</text>
</comment>
<dbReference type="InterPro" id="IPR004089">
    <property type="entry name" value="MCPsignal_dom"/>
</dbReference>
<reference evidence="12" key="1">
    <citation type="submission" date="2011-06" db="EMBL/GenBank/DDBJ databases">
        <authorList>
            <consortium name="US DOE Joint Genome Institute (JGI-PGF)"/>
            <person name="Lucas S."/>
            <person name="Han J."/>
            <person name="Lapidus A."/>
            <person name="Cheng J.-F."/>
            <person name="Goodwin L."/>
            <person name="Pitluck S."/>
            <person name="Peters L."/>
            <person name="Land M.L."/>
            <person name="Hauser L."/>
            <person name="Vogl K."/>
            <person name="Liu Z."/>
            <person name="Overmann J."/>
            <person name="Frigaard N.-U."/>
            <person name="Bryant D.A."/>
            <person name="Woyke T.J."/>
        </authorList>
    </citation>
    <scope>NUCLEOTIDE SEQUENCE [LARGE SCALE GENOMIC DNA]</scope>
    <source>
        <strain evidence="12">970</strain>
    </source>
</reference>
<protein>
    <submittedName>
        <fullName evidence="11">Methyl-accepting chemotaxis protein</fullName>
    </submittedName>
</protein>
<dbReference type="CDD" id="cd06225">
    <property type="entry name" value="HAMP"/>
    <property type="match status" value="1"/>
</dbReference>
<dbReference type="PANTHER" id="PTHR32089">
    <property type="entry name" value="METHYL-ACCEPTING CHEMOTAXIS PROTEIN MCPB"/>
    <property type="match status" value="1"/>
</dbReference>
<dbReference type="AlphaFoldDB" id="H8Z221"/>
<dbReference type="SUPFAM" id="SSF58104">
    <property type="entry name" value="Methyl-accepting chemotaxis protein (MCP) signaling domain"/>
    <property type="match status" value="1"/>
</dbReference>
<keyword evidence="2 8" id="KW-0812">Transmembrane</keyword>
<evidence type="ECO:0000256" key="6">
    <source>
        <dbReference type="ARBA" id="ARBA00029447"/>
    </source>
</evidence>
<name>H8Z221_9GAMM</name>
<dbReference type="InterPro" id="IPR021796">
    <property type="entry name" value="Tll0287-like_dom"/>
</dbReference>
<organism evidence="11 12">
    <name type="scientific">Thiorhodovibrio frisius</name>
    <dbReference type="NCBI Taxonomy" id="631362"/>
    <lineage>
        <taxon>Bacteria</taxon>
        <taxon>Pseudomonadati</taxon>
        <taxon>Pseudomonadota</taxon>
        <taxon>Gammaproteobacteria</taxon>
        <taxon>Chromatiales</taxon>
        <taxon>Chromatiaceae</taxon>
        <taxon>Thiorhodovibrio</taxon>
    </lineage>
</organism>
<dbReference type="CDD" id="cd11386">
    <property type="entry name" value="MCP_signal"/>
    <property type="match status" value="1"/>
</dbReference>
<dbReference type="Pfam" id="PF00015">
    <property type="entry name" value="MCPsignal"/>
    <property type="match status" value="1"/>
</dbReference>